<proteinExistence type="inferred from homology"/>
<dbReference type="OrthoDB" id="6359842at2759"/>
<dbReference type="SMART" id="SM00364">
    <property type="entry name" value="LRR_BAC"/>
    <property type="match status" value="5"/>
</dbReference>
<dbReference type="InterPro" id="IPR032675">
    <property type="entry name" value="LRR_dom_sf"/>
</dbReference>
<dbReference type="PANTHER" id="PTHR45712:SF6">
    <property type="entry name" value="LUMICAN"/>
    <property type="match status" value="1"/>
</dbReference>
<dbReference type="InterPro" id="IPR001611">
    <property type="entry name" value="Leu-rich_rpt"/>
</dbReference>
<dbReference type="SMART" id="SM00369">
    <property type="entry name" value="LRR_TYP"/>
    <property type="match status" value="7"/>
</dbReference>
<reference evidence="16" key="3">
    <citation type="submission" date="2025-09" db="UniProtKB">
        <authorList>
            <consortium name="Ensembl"/>
        </authorList>
    </citation>
    <scope>IDENTIFICATION</scope>
</reference>
<sequence>MNLNQLPLFAILISGIFCQYEYFYQEPDYSWPASQLGPSSPHCPEECDCPINFPSAMYCDNRKLKYIPIVPAAIKYLYLQNNLLEGIPDGVFDNATELSWLILDNNQIVNSKVGKNALSKLKSMTRLFINYNNLTEPIGPLPKTMNELKLAYNQIKKITPNVLEGLENLTIIHLHSNELQDDSIAGAFKGLKSLTYLDLSHNKLAKLPSGLPSGITTLYFDHNNIKNIPDEYFQRFSNLQYLRISYNKLTDGGIPGNAFNISTIIELDLSFNKLNTIPSVNEYLQNLYLQVNEINSFTLSSFCKVVSLQNFSRIRHLRLDGNNITQSSLPHDVNNCLRQATEVTI</sequence>
<dbReference type="Gene3D" id="3.80.10.10">
    <property type="entry name" value="Ribonuclease Inhibitor"/>
    <property type="match status" value="3"/>
</dbReference>
<keyword evidence="11" id="KW-0654">Proteoglycan</keyword>
<evidence type="ECO:0000256" key="10">
    <source>
        <dbReference type="ARBA" id="ARBA00022737"/>
    </source>
</evidence>
<keyword evidence="6" id="KW-0272">Extracellular matrix</keyword>
<dbReference type="RefSeq" id="XP_006009488.1">
    <property type="nucleotide sequence ID" value="XM_006009426.3"/>
</dbReference>
<feature type="chain" id="PRO_5003579312" description="Lumican" evidence="14">
    <location>
        <begin position="19"/>
        <end position="345"/>
    </location>
</feature>
<accession>H2ZW54</accession>
<evidence type="ECO:0000256" key="2">
    <source>
        <dbReference type="ARBA" id="ARBA00005818"/>
    </source>
</evidence>
<evidence type="ECO:0000256" key="7">
    <source>
        <dbReference type="ARBA" id="ARBA00022614"/>
    </source>
</evidence>
<dbReference type="HOGENOM" id="CLU_000288_186_4_1"/>
<reference evidence="17" key="1">
    <citation type="submission" date="2011-08" db="EMBL/GenBank/DDBJ databases">
        <title>The draft genome of Latimeria chalumnae.</title>
        <authorList>
            <person name="Di Palma F."/>
            <person name="Alfoldi J."/>
            <person name="Johnson J."/>
            <person name="Berlin A."/>
            <person name="Gnerre S."/>
            <person name="Jaffe D."/>
            <person name="MacCallum I."/>
            <person name="Young S."/>
            <person name="Walker B.J."/>
            <person name="Lander E."/>
            <person name="Lindblad-Toh K."/>
        </authorList>
    </citation>
    <scope>NUCLEOTIDE SEQUENCE [LARGE SCALE GENOMIC DNA]</scope>
    <source>
        <strain evidence="17">Wild caught</strain>
    </source>
</reference>
<evidence type="ECO:0000256" key="9">
    <source>
        <dbReference type="ARBA" id="ARBA00022729"/>
    </source>
</evidence>
<evidence type="ECO:0000256" key="12">
    <source>
        <dbReference type="ARBA" id="ARBA00023157"/>
    </source>
</evidence>
<feature type="signal peptide" evidence="14">
    <location>
        <begin position="1"/>
        <end position="18"/>
    </location>
</feature>
<dbReference type="GeneTree" id="ENSGT00940000158177"/>
<evidence type="ECO:0000256" key="11">
    <source>
        <dbReference type="ARBA" id="ARBA00022974"/>
    </source>
</evidence>
<evidence type="ECO:0000256" key="13">
    <source>
        <dbReference type="ARBA" id="ARBA00023180"/>
    </source>
</evidence>
<dbReference type="EMBL" id="AFYH01207143">
    <property type="status" value="NOT_ANNOTATED_CDS"/>
    <property type="molecule type" value="Genomic_DNA"/>
</dbReference>
<keyword evidence="7" id="KW-0433">Leucine-rich repeat</keyword>
<dbReference type="EMBL" id="AFYH01207144">
    <property type="status" value="NOT_ANNOTATED_CDS"/>
    <property type="molecule type" value="Genomic_DNA"/>
</dbReference>
<dbReference type="FunCoup" id="H2ZW54">
    <property type="interactions" value="62"/>
</dbReference>
<keyword evidence="13" id="KW-0325">Glycoprotein</keyword>
<evidence type="ECO:0000256" key="5">
    <source>
        <dbReference type="ARBA" id="ARBA00022525"/>
    </source>
</evidence>
<dbReference type="InterPro" id="IPR050333">
    <property type="entry name" value="SLRP"/>
</dbReference>
<dbReference type="PRINTS" id="PR00019">
    <property type="entry name" value="LEURICHRPT"/>
</dbReference>
<dbReference type="Pfam" id="PF01462">
    <property type="entry name" value="LRRNT"/>
    <property type="match status" value="1"/>
</dbReference>
<evidence type="ECO:0000256" key="4">
    <source>
        <dbReference type="ARBA" id="ARBA00013370"/>
    </source>
</evidence>
<dbReference type="Bgee" id="ENSLACG00000001452">
    <property type="expression patterns" value="Expressed in pelvic fin and 6 other cell types or tissues"/>
</dbReference>
<organism evidence="16 17">
    <name type="scientific">Latimeria chalumnae</name>
    <name type="common">Coelacanth</name>
    <dbReference type="NCBI Taxonomy" id="7897"/>
    <lineage>
        <taxon>Eukaryota</taxon>
        <taxon>Metazoa</taxon>
        <taxon>Chordata</taxon>
        <taxon>Craniata</taxon>
        <taxon>Vertebrata</taxon>
        <taxon>Euteleostomi</taxon>
        <taxon>Coelacanthiformes</taxon>
        <taxon>Coelacanthidae</taxon>
        <taxon>Latimeria</taxon>
    </lineage>
</organism>
<dbReference type="GeneID" id="102354554"/>
<evidence type="ECO:0000256" key="8">
    <source>
        <dbReference type="ARBA" id="ARBA00022641"/>
    </source>
</evidence>
<dbReference type="Ensembl" id="ENSLACT00000001638.1">
    <property type="protein sequence ID" value="ENSLACP00000001625.1"/>
    <property type="gene ID" value="ENSLACG00000001452.1"/>
</dbReference>
<dbReference type="STRING" id="7897.ENSLACP00000001625"/>
<dbReference type="InParanoid" id="H2ZW54"/>
<dbReference type="Proteomes" id="UP000008672">
    <property type="component" value="Unassembled WGS sequence"/>
</dbReference>
<evidence type="ECO:0000256" key="6">
    <source>
        <dbReference type="ARBA" id="ARBA00022530"/>
    </source>
</evidence>
<dbReference type="KEGG" id="lcm:102354554"/>
<dbReference type="GO" id="GO:0005615">
    <property type="term" value="C:extracellular space"/>
    <property type="evidence" value="ECO:0007669"/>
    <property type="project" value="TreeGrafter"/>
</dbReference>
<protein>
    <recommendedName>
        <fullName evidence="4">Lumican</fullName>
    </recommendedName>
</protein>
<keyword evidence="9 14" id="KW-0732">Signal</keyword>
<keyword evidence="17" id="KW-1185">Reference proteome</keyword>
<dbReference type="SUPFAM" id="SSF52058">
    <property type="entry name" value="L domain-like"/>
    <property type="match status" value="1"/>
</dbReference>
<name>H2ZW54_LATCH</name>
<comment type="subcellular location">
    <subcellularLocation>
        <location evidence="1">Secreted</location>
        <location evidence="1">Extracellular space</location>
        <location evidence="1">Extracellular matrix</location>
    </subcellularLocation>
</comment>
<dbReference type="CTD" id="4060"/>
<evidence type="ECO:0000256" key="1">
    <source>
        <dbReference type="ARBA" id="ARBA00004498"/>
    </source>
</evidence>
<evidence type="ECO:0000313" key="16">
    <source>
        <dbReference type="Ensembl" id="ENSLACP00000001625.1"/>
    </source>
</evidence>
<feature type="domain" description="LRRNT" evidence="15">
    <location>
        <begin position="42"/>
        <end position="76"/>
    </location>
</feature>
<comment type="similarity">
    <text evidence="2">Belongs to the small leucine-rich proteoglycan (SLRP) family. SLRP class II subfamily.</text>
</comment>
<dbReference type="Pfam" id="PF13855">
    <property type="entry name" value="LRR_8"/>
    <property type="match status" value="3"/>
</dbReference>
<evidence type="ECO:0000256" key="14">
    <source>
        <dbReference type="SAM" id="SignalP"/>
    </source>
</evidence>
<dbReference type="FunFam" id="3.80.10.10:FF:000073">
    <property type="entry name" value="Lumican"/>
    <property type="match status" value="1"/>
</dbReference>
<evidence type="ECO:0000313" key="17">
    <source>
        <dbReference type="Proteomes" id="UP000008672"/>
    </source>
</evidence>
<evidence type="ECO:0000259" key="15">
    <source>
        <dbReference type="SMART" id="SM00013"/>
    </source>
</evidence>
<dbReference type="PANTHER" id="PTHR45712">
    <property type="entry name" value="AGAP008170-PA"/>
    <property type="match status" value="1"/>
</dbReference>
<dbReference type="OMA" id="DCPINFP"/>
<reference evidence="16" key="2">
    <citation type="submission" date="2025-08" db="UniProtKB">
        <authorList>
            <consortium name="Ensembl"/>
        </authorList>
    </citation>
    <scope>IDENTIFICATION</scope>
</reference>
<comment type="subunit">
    <text evidence="3">Binds to laminin.</text>
</comment>
<dbReference type="InterPro" id="IPR003591">
    <property type="entry name" value="Leu-rich_rpt_typical-subtyp"/>
</dbReference>
<dbReference type="SMART" id="SM00013">
    <property type="entry name" value="LRRNT"/>
    <property type="match status" value="1"/>
</dbReference>
<dbReference type="InterPro" id="IPR000372">
    <property type="entry name" value="LRRNT"/>
</dbReference>
<keyword evidence="5" id="KW-0964">Secreted</keyword>
<gene>
    <name evidence="16" type="primary">LUM</name>
</gene>
<dbReference type="AlphaFoldDB" id="H2ZW54"/>
<dbReference type="eggNOG" id="KOG0619">
    <property type="taxonomic scope" value="Eukaryota"/>
</dbReference>
<keyword evidence="12" id="KW-1015">Disulfide bond</keyword>
<keyword evidence="8" id="KW-0765">Sulfation</keyword>
<dbReference type="PROSITE" id="PS51450">
    <property type="entry name" value="LRR"/>
    <property type="match status" value="1"/>
</dbReference>
<keyword evidence="10" id="KW-0677">Repeat</keyword>
<evidence type="ECO:0000256" key="3">
    <source>
        <dbReference type="ARBA" id="ARBA00011719"/>
    </source>
</evidence>